<evidence type="ECO:0000313" key="2">
    <source>
        <dbReference type="EMBL" id="ORY23870.1"/>
    </source>
</evidence>
<dbReference type="AlphaFoldDB" id="A0A1Y2ANJ6"/>
<name>A0A1Y2ANJ6_9FUNG</name>
<sequence>MDIDDDVIDLSQVRDDFDLGYTKNNQNLFGNLSNSTSQFQFNDNSNNNNNRSLTFFQNGINKNDKAIINNNPSNIQLPFNSMDDESDTEILIPLENDNEELITDVQPSFSLERGEEDTTIEIELESYEKEKYSWFLNFLEIVGNKSTFSQKENELNILDNNLLKNDLNLETLSPLKISDNSYDKKDFHSNNTEKLILNSSSVLEQNNKYKNSSDTKSVVEKNKFKLITERSFPFNENLALISKNLNDKNSKTISGNDNKLNNLYESITKERNNNINNDIFDLLNNRPKTATPTIERSFENSETIRHSRSLILSNSNDSFSNENVLESKKSNSFSNDNSHSYEENKELRSIDKRRSLSSLSLTHFNLNDKRNSDINKKIDEIRERLKHNEKHDKSKINILNDTPFHFETKTDTKLEHNSNHDNLLSNLHLFSNDYKNINLNDDNNSDEANELLNSTSFNQLEISSKEEKRPPSKKKPFSLDSLKNLNKDSFSLNLNLSSTLSNSKNTTSLLHKSKCSSIPTFSQFYSNNKNQKDIKKSKNSFSLNIPKSTSPTLEQQLANPSSTYRVAKYARLNNTKLPMPSKVPRKLYDEYLNLRNDSSNDILSTSKIKPVEPRKQAIPISKLRQPSKLRLRPNILNSSTHNNFSSN</sequence>
<feature type="region of interest" description="Disordered" evidence="1">
    <location>
        <begin position="320"/>
        <end position="349"/>
    </location>
</feature>
<dbReference type="OrthoDB" id="2159351at2759"/>
<gene>
    <name evidence="2" type="ORF">LY90DRAFT_514867</name>
</gene>
<dbReference type="EMBL" id="MCOG01000229">
    <property type="protein sequence ID" value="ORY23870.1"/>
    <property type="molecule type" value="Genomic_DNA"/>
</dbReference>
<evidence type="ECO:0000256" key="1">
    <source>
        <dbReference type="SAM" id="MobiDB-lite"/>
    </source>
</evidence>
<organism evidence="2 3">
    <name type="scientific">Neocallimastix californiae</name>
    <dbReference type="NCBI Taxonomy" id="1754190"/>
    <lineage>
        <taxon>Eukaryota</taxon>
        <taxon>Fungi</taxon>
        <taxon>Fungi incertae sedis</taxon>
        <taxon>Chytridiomycota</taxon>
        <taxon>Chytridiomycota incertae sedis</taxon>
        <taxon>Neocallimastigomycetes</taxon>
        <taxon>Neocallimastigales</taxon>
        <taxon>Neocallimastigaceae</taxon>
        <taxon>Neocallimastix</taxon>
    </lineage>
</organism>
<reference evidence="2 3" key="1">
    <citation type="submission" date="2016-08" db="EMBL/GenBank/DDBJ databases">
        <title>A Parts List for Fungal Cellulosomes Revealed by Comparative Genomics.</title>
        <authorList>
            <consortium name="DOE Joint Genome Institute"/>
            <person name="Haitjema C.H."/>
            <person name="Gilmore S.P."/>
            <person name="Henske J.K."/>
            <person name="Solomon K.V."/>
            <person name="De Groot R."/>
            <person name="Kuo A."/>
            <person name="Mondo S.J."/>
            <person name="Salamov A.A."/>
            <person name="Labutti K."/>
            <person name="Zhao Z."/>
            <person name="Chiniquy J."/>
            <person name="Barry K."/>
            <person name="Brewer H.M."/>
            <person name="Purvine S.O."/>
            <person name="Wright A.T."/>
            <person name="Boxma B."/>
            <person name="Van Alen T."/>
            <person name="Hackstein J.H."/>
            <person name="Baker S.E."/>
            <person name="Grigoriev I.V."/>
            <person name="O'Malley M.A."/>
        </authorList>
    </citation>
    <scope>NUCLEOTIDE SEQUENCE [LARGE SCALE GENOMIC DNA]</scope>
    <source>
        <strain evidence="2 3">G1</strain>
    </source>
</reference>
<accession>A0A1Y2ANJ6</accession>
<protein>
    <submittedName>
        <fullName evidence="2">Uncharacterized protein</fullName>
    </submittedName>
</protein>
<evidence type="ECO:0000313" key="3">
    <source>
        <dbReference type="Proteomes" id="UP000193920"/>
    </source>
</evidence>
<comment type="caution">
    <text evidence="2">The sequence shown here is derived from an EMBL/GenBank/DDBJ whole genome shotgun (WGS) entry which is preliminary data.</text>
</comment>
<feature type="compositionally biased region" description="Basic and acidic residues" evidence="1">
    <location>
        <begin position="339"/>
        <end position="349"/>
    </location>
</feature>
<dbReference type="STRING" id="1754190.A0A1Y2ANJ6"/>
<proteinExistence type="predicted"/>
<dbReference type="Proteomes" id="UP000193920">
    <property type="component" value="Unassembled WGS sequence"/>
</dbReference>
<keyword evidence="3" id="KW-1185">Reference proteome</keyword>